<keyword evidence="2" id="KW-0732">Signal</keyword>
<name>A0ABD0VYF8_UMBPY</name>
<proteinExistence type="predicted"/>
<evidence type="ECO:0008006" key="5">
    <source>
        <dbReference type="Google" id="ProtNLM"/>
    </source>
</evidence>
<sequence>MIPAWSIGVILLGCVIGLPVPFNRTQRNTRACENKTSLQLNTTDNSTEMTSFSKTTFSVWVRGCPFSTCLISNLGSSMQDGDEKAGSASTDPFGIGKK</sequence>
<organism evidence="3 4">
    <name type="scientific">Umbra pygmaea</name>
    <name type="common">Eastern mudminnow</name>
    <dbReference type="NCBI Taxonomy" id="75934"/>
    <lineage>
        <taxon>Eukaryota</taxon>
        <taxon>Metazoa</taxon>
        <taxon>Chordata</taxon>
        <taxon>Craniata</taxon>
        <taxon>Vertebrata</taxon>
        <taxon>Euteleostomi</taxon>
        <taxon>Actinopterygii</taxon>
        <taxon>Neopterygii</taxon>
        <taxon>Teleostei</taxon>
        <taxon>Protacanthopterygii</taxon>
        <taxon>Esociformes</taxon>
        <taxon>Umbridae</taxon>
        <taxon>Umbra</taxon>
    </lineage>
</organism>
<keyword evidence="4" id="KW-1185">Reference proteome</keyword>
<evidence type="ECO:0000256" key="1">
    <source>
        <dbReference type="SAM" id="MobiDB-lite"/>
    </source>
</evidence>
<protein>
    <recommendedName>
        <fullName evidence="5">Secreted protein</fullName>
    </recommendedName>
</protein>
<evidence type="ECO:0000313" key="3">
    <source>
        <dbReference type="EMBL" id="KAL0962725.1"/>
    </source>
</evidence>
<reference evidence="3 4" key="1">
    <citation type="submission" date="2024-06" db="EMBL/GenBank/DDBJ databases">
        <authorList>
            <person name="Pan Q."/>
            <person name="Wen M."/>
            <person name="Jouanno E."/>
            <person name="Zahm M."/>
            <person name="Klopp C."/>
            <person name="Cabau C."/>
            <person name="Louis A."/>
            <person name="Berthelot C."/>
            <person name="Parey E."/>
            <person name="Roest Crollius H."/>
            <person name="Montfort J."/>
            <person name="Robinson-Rechavi M."/>
            <person name="Bouchez O."/>
            <person name="Lampietro C."/>
            <person name="Lopez Roques C."/>
            <person name="Donnadieu C."/>
            <person name="Postlethwait J."/>
            <person name="Bobe J."/>
            <person name="Verreycken H."/>
            <person name="Guiguen Y."/>
        </authorList>
    </citation>
    <scope>NUCLEOTIDE SEQUENCE [LARGE SCALE GENOMIC DNA]</scope>
    <source>
        <strain evidence="3">Up_M1</strain>
        <tissue evidence="3">Testis</tissue>
    </source>
</reference>
<feature type="chain" id="PRO_5044750183" description="Secreted protein" evidence="2">
    <location>
        <begin position="18"/>
        <end position="98"/>
    </location>
</feature>
<dbReference type="Proteomes" id="UP001557470">
    <property type="component" value="Unassembled WGS sequence"/>
</dbReference>
<evidence type="ECO:0000313" key="4">
    <source>
        <dbReference type="Proteomes" id="UP001557470"/>
    </source>
</evidence>
<dbReference type="EMBL" id="JAGEUA010000011">
    <property type="protein sequence ID" value="KAL0962725.1"/>
    <property type="molecule type" value="Genomic_DNA"/>
</dbReference>
<evidence type="ECO:0000256" key="2">
    <source>
        <dbReference type="SAM" id="SignalP"/>
    </source>
</evidence>
<gene>
    <name evidence="3" type="ORF">UPYG_G00344510</name>
</gene>
<dbReference type="AlphaFoldDB" id="A0ABD0VYF8"/>
<feature type="signal peptide" evidence="2">
    <location>
        <begin position="1"/>
        <end position="17"/>
    </location>
</feature>
<comment type="caution">
    <text evidence="3">The sequence shown here is derived from an EMBL/GenBank/DDBJ whole genome shotgun (WGS) entry which is preliminary data.</text>
</comment>
<feature type="region of interest" description="Disordered" evidence="1">
    <location>
        <begin position="76"/>
        <end position="98"/>
    </location>
</feature>
<accession>A0ABD0VYF8</accession>